<comment type="caution">
    <text evidence="1">The sequence shown here is derived from an EMBL/GenBank/DDBJ whole genome shotgun (WGS) entry which is preliminary data.</text>
</comment>
<protein>
    <recommendedName>
        <fullName evidence="2">Resolvase HTH domain-containing protein</fullName>
    </recommendedName>
</protein>
<sequence length="274" mass="31114">VEEVVEMLRLKREGKKDTAIAKSLGIHRQTVGRYLKRRRNDIVADEARKQVLIEALRGHFQELAKLATASLKMRLDASSSEGSESGYPTTGVFVGLFVRFPVPISSAGRLGLPGPGSANYTVSEWGRMYELPERDKNLIQALWEHTKESDLWVHWDSWRKELADYETLSRQLGLWVHTKTEPERREKIDQEYMDKVRWWLFGNILLKTSGAAREELVGSGRDLTTPAGDLVARAEDSASRPALQEYLYGILEEAEQQSQWSALESITAQLKDAE</sequence>
<proteinExistence type="predicted"/>
<feature type="non-terminal residue" evidence="1">
    <location>
        <position position="274"/>
    </location>
</feature>
<dbReference type="AlphaFoldDB" id="X1T2T3"/>
<accession>X1T2T3</accession>
<organism evidence="1">
    <name type="scientific">marine sediment metagenome</name>
    <dbReference type="NCBI Taxonomy" id="412755"/>
    <lineage>
        <taxon>unclassified sequences</taxon>
        <taxon>metagenomes</taxon>
        <taxon>ecological metagenomes</taxon>
    </lineage>
</organism>
<reference evidence="1" key="1">
    <citation type="journal article" date="2014" name="Front. Microbiol.">
        <title>High frequency of phylogenetically diverse reductive dehalogenase-homologous genes in deep subseafloor sedimentary metagenomes.</title>
        <authorList>
            <person name="Kawai M."/>
            <person name="Futagami T."/>
            <person name="Toyoda A."/>
            <person name="Takaki Y."/>
            <person name="Nishi S."/>
            <person name="Hori S."/>
            <person name="Arai W."/>
            <person name="Tsubouchi T."/>
            <person name="Morono Y."/>
            <person name="Uchiyama I."/>
            <person name="Ito T."/>
            <person name="Fujiyama A."/>
            <person name="Inagaki F."/>
            <person name="Takami H."/>
        </authorList>
    </citation>
    <scope>NUCLEOTIDE SEQUENCE</scope>
    <source>
        <strain evidence="1">Expedition CK06-06</strain>
    </source>
</reference>
<dbReference type="Gene3D" id="1.10.10.60">
    <property type="entry name" value="Homeodomain-like"/>
    <property type="match status" value="1"/>
</dbReference>
<dbReference type="EMBL" id="BARW01019805">
    <property type="protein sequence ID" value="GAI99627.1"/>
    <property type="molecule type" value="Genomic_DNA"/>
</dbReference>
<evidence type="ECO:0000313" key="1">
    <source>
        <dbReference type="EMBL" id="GAI99627.1"/>
    </source>
</evidence>
<name>X1T2T3_9ZZZZ</name>
<dbReference type="Pfam" id="PF13384">
    <property type="entry name" value="HTH_23"/>
    <property type="match status" value="1"/>
</dbReference>
<feature type="non-terminal residue" evidence="1">
    <location>
        <position position="1"/>
    </location>
</feature>
<gene>
    <name evidence="1" type="ORF">S12H4_33588</name>
</gene>
<evidence type="ECO:0008006" key="2">
    <source>
        <dbReference type="Google" id="ProtNLM"/>
    </source>
</evidence>